<comment type="caution">
    <text evidence="2">The sequence shown here is derived from an EMBL/GenBank/DDBJ whole genome shotgun (WGS) entry which is preliminary data.</text>
</comment>
<dbReference type="OrthoDB" id="6978112at2"/>
<sequence length="102" mass="11040">MGHETDDAVVAALVEIVSCVMGIPTDKVRTDASFQNSLNIDSIGMLEVVLGIESRLQVSIPDAEIRRFADGSIEDAATWIRNELRLQGSGSREAPRSDGRGR</sequence>
<reference evidence="2 3" key="1">
    <citation type="submission" date="2019-06" db="EMBL/GenBank/DDBJ databases">
        <title>Sequencing the genomes of 1000 actinobacteria strains.</title>
        <authorList>
            <person name="Klenk H.-P."/>
        </authorList>
    </citation>
    <scope>NUCLEOTIDE SEQUENCE [LARGE SCALE GENOMIC DNA]</scope>
    <source>
        <strain evidence="2 3">DSM 45679</strain>
    </source>
</reference>
<dbReference type="AlphaFoldDB" id="A0A542DEX1"/>
<gene>
    <name evidence="2" type="ORF">FB471_1314</name>
</gene>
<accession>A0A542DEX1</accession>
<dbReference type="PROSITE" id="PS50075">
    <property type="entry name" value="CARRIER"/>
    <property type="match status" value="1"/>
</dbReference>
<dbReference type="Gene3D" id="1.10.1200.10">
    <property type="entry name" value="ACP-like"/>
    <property type="match status" value="1"/>
</dbReference>
<evidence type="ECO:0000313" key="2">
    <source>
        <dbReference type="EMBL" id="TQJ01619.1"/>
    </source>
</evidence>
<dbReference type="Pfam" id="PF00550">
    <property type="entry name" value="PP-binding"/>
    <property type="match status" value="1"/>
</dbReference>
<dbReference type="Proteomes" id="UP000320876">
    <property type="component" value="Unassembled WGS sequence"/>
</dbReference>
<dbReference type="InterPro" id="IPR009081">
    <property type="entry name" value="PP-bd_ACP"/>
</dbReference>
<dbReference type="EMBL" id="VFML01000001">
    <property type="protein sequence ID" value="TQJ01619.1"/>
    <property type="molecule type" value="Genomic_DNA"/>
</dbReference>
<organism evidence="2 3">
    <name type="scientific">Amycolatopsis cihanbeyliensis</name>
    <dbReference type="NCBI Taxonomy" id="1128664"/>
    <lineage>
        <taxon>Bacteria</taxon>
        <taxon>Bacillati</taxon>
        <taxon>Actinomycetota</taxon>
        <taxon>Actinomycetes</taxon>
        <taxon>Pseudonocardiales</taxon>
        <taxon>Pseudonocardiaceae</taxon>
        <taxon>Amycolatopsis</taxon>
    </lineage>
</organism>
<protein>
    <submittedName>
        <fullName evidence="2">Acyl carrier protein</fullName>
    </submittedName>
</protein>
<dbReference type="InterPro" id="IPR036736">
    <property type="entry name" value="ACP-like_sf"/>
</dbReference>
<dbReference type="SUPFAM" id="SSF47336">
    <property type="entry name" value="ACP-like"/>
    <property type="match status" value="1"/>
</dbReference>
<name>A0A542DEX1_AMYCI</name>
<feature type="domain" description="Carrier" evidence="1">
    <location>
        <begin position="4"/>
        <end position="84"/>
    </location>
</feature>
<dbReference type="RefSeq" id="WP_141996454.1">
    <property type="nucleotide sequence ID" value="NZ_VFML01000001.1"/>
</dbReference>
<evidence type="ECO:0000313" key="3">
    <source>
        <dbReference type="Proteomes" id="UP000320876"/>
    </source>
</evidence>
<evidence type="ECO:0000259" key="1">
    <source>
        <dbReference type="PROSITE" id="PS50075"/>
    </source>
</evidence>
<proteinExistence type="predicted"/>
<keyword evidence="3" id="KW-1185">Reference proteome</keyword>